<reference evidence="3 4" key="1">
    <citation type="submission" date="2015-01" db="EMBL/GenBank/DDBJ databases">
        <title>Paenibacillus swuensis/DY6/whole genome sequencing.</title>
        <authorList>
            <person name="Kim M.K."/>
            <person name="Srinivasan S."/>
            <person name="Lee J.-J."/>
        </authorList>
    </citation>
    <scope>NUCLEOTIDE SEQUENCE [LARGE SCALE GENOMIC DNA]</scope>
    <source>
        <strain evidence="3 4">DY6</strain>
    </source>
</reference>
<dbReference type="SUPFAM" id="SSF48208">
    <property type="entry name" value="Six-hairpin glycosidases"/>
    <property type="match status" value="1"/>
</dbReference>
<evidence type="ECO:0000313" key="3">
    <source>
        <dbReference type="EMBL" id="ANE47116.1"/>
    </source>
</evidence>
<proteinExistence type="predicted"/>
<dbReference type="Proteomes" id="UP000076927">
    <property type="component" value="Chromosome"/>
</dbReference>
<organism evidence="3 4">
    <name type="scientific">Paenibacillus swuensis</name>
    <dbReference type="NCBI Taxonomy" id="1178515"/>
    <lineage>
        <taxon>Bacteria</taxon>
        <taxon>Bacillati</taxon>
        <taxon>Bacillota</taxon>
        <taxon>Bacilli</taxon>
        <taxon>Bacillales</taxon>
        <taxon>Paenibacillaceae</taxon>
        <taxon>Paenibacillus</taxon>
    </lineage>
</organism>
<dbReference type="InterPro" id="IPR052566">
    <property type="entry name" value="Non-lysos_glucosylceramidase"/>
</dbReference>
<dbReference type="InterPro" id="IPR008928">
    <property type="entry name" value="6-hairpin_glycosidase_sf"/>
</dbReference>
<dbReference type="Pfam" id="PF12215">
    <property type="entry name" value="Glyco_hydr_116N"/>
    <property type="match status" value="1"/>
</dbReference>
<name>A0A172TJH0_9BACL</name>
<dbReference type="AlphaFoldDB" id="A0A172TJH0"/>
<keyword evidence="4" id="KW-1185">Reference proteome</keyword>
<protein>
    <recommendedName>
        <fullName evidence="5">Glycosyl-hydrolase family 116 catalytic region domain-containing protein</fullName>
    </recommendedName>
</protein>
<dbReference type="InterPro" id="IPR012341">
    <property type="entry name" value="6hp_glycosidase-like_sf"/>
</dbReference>
<evidence type="ECO:0000259" key="2">
    <source>
        <dbReference type="Pfam" id="PF12215"/>
    </source>
</evidence>
<dbReference type="Pfam" id="PF04685">
    <property type="entry name" value="DUF608"/>
    <property type="match status" value="1"/>
</dbReference>
<evidence type="ECO:0008006" key="5">
    <source>
        <dbReference type="Google" id="ProtNLM"/>
    </source>
</evidence>
<sequence length="869" mass="96979">MSPTKTMASRTVCDWPVLTRYDQDHLRRIALPLGGIGTGTISLGGRGNLQDWEIMNRPAKGFTPRNTFFALYAKAEDQPAVTRVLEGVLDELELDGAHGSTVPNHGLPRFRTCSFEAAYPFGQAVLDDKDVPVSVRLGGFNPLVPGDSDISGIPAAVLRFELTNKTDRTVKASVCGSLENFIGSDGNSGAPNHNRNVFRHQPGVGNDPGVRGMYMYSDGVDPLAEQYGTICLATTEPDVSYSEAWQGWAIKHGWGERLTNFWRMFSETGRLVTNDDRSEQAPVASLAASVELDPYATRTLTFLITWHFPNRQSWDILIKPKVPQANTSCCGGGICVCEPVERVGNYYTTRYSDAWDAAVVTAERLEELEGATIQFVKTFMDTDVPPVVQEAALYNISTLRSQTCFRIEDGHFLGWEGSNAHDGSCHGSATHVWNYESATGFLFGDLARNMRDAEFRYGVTEEGLLNHRLMLPLHRAQEFGVAAADGQCGTIMRLYREWRLSGDDEFLRELWPAAVRALSFCWQEGGWDADQDGVAEGCQHVTYDIEFHGPNPLSGIWYLGALRAMNEMAAYLGEDTLADMCRELFNYGSRWMDENLFNGEYYEQEIRPFDPQLIAPGLQTGEGAVNQQEPEVQLGSGCLTDQLIAQMVAALIGLGDLVDPEHVQRTLQSIRKYNYRADTYEAFNHMRSFVMNDEPSLVICSYPKGDKPAFPFPYYSEAMNGMEYAAAVHMLLVDMTEEGLQVIRDIRSRYDGRKRNPFNEQECGYHYVRSMASWGAILAWTGFQYDGVRHTMTFKSAAERTRWFWSNGSAWGSFEQSPEDEGTVIKLTVMRGMLTLNKLGIKGLGHVDYPASKRLSAGESIADKLVRPI</sequence>
<evidence type="ECO:0000313" key="4">
    <source>
        <dbReference type="Proteomes" id="UP000076927"/>
    </source>
</evidence>
<dbReference type="Gene3D" id="1.50.10.10">
    <property type="match status" value="1"/>
</dbReference>
<dbReference type="PANTHER" id="PTHR12654:SF0">
    <property type="entry name" value="NON-LYSOSOMAL GLUCOSYLCERAMIDASE"/>
    <property type="match status" value="1"/>
</dbReference>
<dbReference type="PATRIC" id="fig|1178515.4.peg.2717"/>
<dbReference type="PANTHER" id="PTHR12654">
    <property type="entry name" value="BILE ACID BETA-GLUCOSIDASE-RELATED"/>
    <property type="match status" value="1"/>
</dbReference>
<gene>
    <name evidence="3" type="ORF">SY83_13550</name>
</gene>
<dbReference type="STRING" id="1178515.SY83_13550"/>
<dbReference type="InterPro" id="IPR024462">
    <property type="entry name" value="GH116_N"/>
</dbReference>
<dbReference type="EMBL" id="CP011388">
    <property type="protein sequence ID" value="ANE47116.1"/>
    <property type="molecule type" value="Genomic_DNA"/>
</dbReference>
<dbReference type="GO" id="GO:0004553">
    <property type="term" value="F:hydrolase activity, hydrolyzing O-glycosyl compounds"/>
    <property type="evidence" value="ECO:0007669"/>
    <property type="project" value="InterPro"/>
</dbReference>
<feature type="domain" description="Glycosyl-hydrolase family 116 N-terminal" evidence="2">
    <location>
        <begin position="30"/>
        <end position="360"/>
    </location>
</feature>
<feature type="domain" description="Glycosyl-hydrolase family 116 catalytic region" evidence="1">
    <location>
        <begin position="485"/>
        <end position="775"/>
    </location>
</feature>
<dbReference type="InterPro" id="IPR006775">
    <property type="entry name" value="GH116_catalytic"/>
</dbReference>
<evidence type="ECO:0000259" key="1">
    <source>
        <dbReference type="Pfam" id="PF04685"/>
    </source>
</evidence>
<accession>A0A172TJH0</accession>
<dbReference type="KEGG" id="pswu:SY83_13550"/>
<dbReference type="GO" id="GO:0005975">
    <property type="term" value="P:carbohydrate metabolic process"/>
    <property type="evidence" value="ECO:0007669"/>
    <property type="project" value="InterPro"/>
</dbReference>
<dbReference type="RefSeq" id="WP_068607324.1">
    <property type="nucleotide sequence ID" value="NZ_CP011388.1"/>
</dbReference>